<keyword evidence="5" id="KW-1185">Reference proteome</keyword>
<dbReference type="EMBL" id="LDZY01000001">
    <property type="protein sequence ID" value="KLU67957.1"/>
    <property type="molecule type" value="Genomic_DNA"/>
</dbReference>
<name>A0A0J1FXB1_9FIRM</name>
<evidence type="ECO:0000256" key="1">
    <source>
        <dbReference type="ARBA" id="ARBA00007665"/>
    </source>
</evidence>
<sequence length="204" mass="23730">MEGFYTLSQKTISEQTIDKSRFIGIGTPVHSLEQINQAMEGIRQDYPNARHYVYAYRLHEGNLEKASDDGEPQGTGGRPVLDILKHQNLWNVLLVVVRYFGGVLLGTGGLTRAYGSTAKQVFEGGQLVQLTLFHQYQLSLSYEWYSSLKYQFEQRNWRIRDEEFLELIHFIISVPENQTDLFLKWLADFTRNQVKYEDKGLVWE</sequence>
<organism evidence="4 5">
    <name type="scientific">Desulfosporosinus acididurans</name>
    <dbReference type="NCBI Taxonomy" id="476652"/>
    <lineage>
        <taxon>Bacteria</taxon>
        <taxon>Bacillati</taxon>
        <taxon>Bacillota</taxon>
        <taxon>Clostridia</taxon>
        <taxon>Eubacteriales</taxon>
        <taxon>Desulfitobacteriaceae</taxon>
        <taxon>Desulfosporosinus</taxon>
    </lineage>
</organism>
<dbReference type="GO" id="GO:0005737">
    <property type="term" value="C:cytoplasm"/>
    <property type="evidence" value="ECO:0007669"/>
    <property type="project" value="TreeGrafter"/>
</dbReference>
<dbReference type="InterPro" id="IPR023582">
    <property type="entry name" value="Impact"/>
</dbReference>
<feature type="domain" description="Impact N-terminal" evidence="2">
    <location>
        <begin position="19"/>
        <end position="121"/>
    </location>
</feature>
<protein>
    <submittedName>
        <fullName evidence="4">IMPACT family member YigZ</fullName>
    </submittedName>
</protein>
<proteinExistence type="inferred from homology"/>
<gene>
    <name evidence="4" type="primary">yigZ</name>
    <name evidence="4" type="ORF">DEAC_c03650</name>
</gene>
<dbReference type="RefSeq" id="WP_047808283.1">
    <property type="nucleotide sequence ID" value="NZ_LDZY01000001.1"/>
</dbReference>
<comment type="similarity">
    <text evidence="1">Belongs to the IMPACT family.</text>
</comment>
<accession>A0A0J1FXB1</accession>
<dbReference type="InterPro" id="IPR015269">
    <property type="entry name" value="UPF0029_Impact_C"/>
</dbReference>
<dbReference type="Gene3D" id="3.30.70.240">
    <property type="match status" value="1"/>
</dbReference>
<evidence type="ECO:0000313" key="5">
    <source>
        <dbReference type="Proteomes" id="UP000036356"/>
    </source>
</evidence>
<dbReference type="Gene3D" id="3.30.230.30">
    <property type="entry name" value="Impact, N-terminal domain"/>
    <property type="match status" value="1"/>
</dbReference>
<dbReference type="InterPro" id="IPR001498">
    <property type="entry name" value="Impact_N"/>
</dbReference>
<dbReference type="NCBIfam" id="TIGR00257">
    <property type="entry name" value="IMPACT_YIGZ"/>
    <property type="match status" value="1"/>
</dbReference>
<dbReference type="InterPro" id="IPR020569">
    <property type="entry name" value="UPF0029_Impact_CS"/>
</dbReference>
<evidence type="ECO:0000259" key="3">
    <source>
        <dbReference type="Pfam" id="PF09186"/>
    </source>
</evidence>
<dbReference type="STRING" id="476652.DEAC_c03650"/>
<feature type="domain" description="UPF0029" evidence="3">
    <location>
        <begin position="139"/>
        <end position="193"/>
    </location>
</feature>
<dbReference type="InterPro" id="IPR035647">
    <property type="entry name" value="EFG_III/V"/>
</dbReference>
<dbReference type="InterPro" id="IPR036956">
    <property type="entry name" value="Impact_N_sf"/>
</dbReference>
<dbReference type="PROSITE" id="PS00910">
    <property type="entry name" value="UPF0029"/>
    <property type="match status" value="1"/>
</dbReference>
<dbReference type="SUPFAM" id="SSF54980">
    <property type="entry name" value="EF-G C-terminal domain-like"/>
    <property type="match status" value="1"/>
</dbReference>
<dbReference type="Pfam" id="PF01205">
    <property type="entry name" value="Impact_N"/>
    <property type="match status" value="1"/>
</dbReference>
<evidence type="ECO:0000259" key="2">
    <source>
        <dbReference type="Pfam" id="PF01205"/>
    </source>
</evidence>
<dbReference type="InterPro" id="IPR015796">
    <property type="entry name" value="Impact_YigZ-like"/>
</dbReference>
<dbReference type="Pfam" id="PF09186">
    <property type="entry name" value="DUF1949"/>
    <property type="match status" value="1"/>
</dbReference>
<dbReference type="Proteomes" id="UP000036356">
    <property type="component" value="Unassembled WGS sequence"/>
</dbReference>
<dbReference type="InterPro" id="IPR020568">
    <property type="entry name" value="Ribosomal_Su5_D2-typ_SF"/>
</dbReference>
<dbReference type="PATRIC" id="fig|476652.3.peg.366"/>
<dbReference type="PANTHER" id="PTHR16301">
    <property type="entry name" value="IMPACT-RELATED"/>
    <property type="match status" value="1"/>
</dbReference>
<dbReference type="AlphaFoldDB" id="A0A0J1FXB1"/>
<dbReference type="SUPFAM" id="SSF54211">
    <property type="entry name" value="Ribosomal protein S5 domain 2-like"/>
    <property type="match status" value="1"/>
</dbReference>
<reference evidence="4 5" key="1">
    <citation type="submission" date="2015-06" db="EMBL/GenBank/DDBJ databases">
        <title>Draft genome of the moderately acidophilic sulfate reducer Candidatus Desulfosporosinus acididurans strain M1.</title>
        <authorList>
            <person name="Poehlein A."/>
            <person name="Petzsch P."/>
            <person name="Johnson B.D."/>
            <person name="Schloemann M."/>
            <person name="Daniel R."/>
            <person name="Muehling M."/>
        </authorList>
    </citation>
    <scope>NUCLEOTIDE SEQUENCE [LARGE SCALE GENOMIC DNA]</scope>
    <source>
        <strain evidence="4 5">M1</strain>
    </source>
</reference>
<dbReference type="PANTHER" id="PTHR16301:SF20">
    <property type="entry name" value="IMPACT FAMILY MEMBER YIGZ"/>
    <property type="match status" value="1"/>
</dbReference>
<comment type="caution">
    <text evidence="4">The sequence shown here is derived from an EMBL/GenBank/DDBJ whole genome shotgun (WGS) entry which is preliminary data.</text>
</comment>
<dbReference type="GO" id="GO:0006446">
    <property type="term" value="P:regulation of translational initiation"/>
    <property type="evidence" value="ECO:0007669"/>
    <property type="project" value="TreeGrafter"/>
</dbReference>
<evidence type="ECO:0000313" key="4">
    <source>
        <dbReference type="EMBL" id="KLU67957.1"/>
    </source>
</evidence>